<dbReference type="EMBL" id="CP162599">
    <property type="protein sequence ID" value="XDK32257.1"/>
    <property type="molecule type" value="Genomic_DNA"/>
</dbReference>
<dbReference type="AlphaFoldDB" id="A0AB39HNN8"/>
<keyword evidence="1" id="KW-0812">Transmembrane</keyword>
<organism evidence="2">
    <name type="scientific">Ornithinibacillus sp. 4-3</name>
    <dbReference type="NCBI Taxonomy" id="3231488"/>
    <lineage>
        <taxon>Bacteria</taxon>
        <taxon>Bacillati</taxon>
        <taxon>Bacillota</taxon>
        <taxon>Bacilli</taxon>
        <taxon>Bacillales</taxon>
        <taxon>Bacillaceae</taxon>
        <taxon>Ornithinibacillus</taxon>
    </lineage>
</organism>
<protein>
    <submittedName>
        <fullName evidence="2">TadE/TadG family type IV pilus assembly protein</fullName>
    </submittedName>
</protein>
<dbReference type="RefSeq" id="WP_368652978.1">
    <property type="nucleotide sequence ID" value="NZ_CP162599.1"/>
</dbReference>
<evidence type="ECO:0000256" key="1">
    <source>
        <dbReference type="SAM" id="Phobius"/>
    </source>
</evidence>
<name>A0AB39HNN8_9BACI</name>
<proteinExistence type="predicted"/>
<evidence type="ECO:0000313" key="2">
    <source>
        <dbReference type="EMBL" id="XDK32257.1"/>
    </source>
</evidence>
<keyword evidence="1" id="KW-1133">Transmembrane helix</keyword>
<sequence>MKIFLKDERGSFTIESSLVFPSLLIFTLIGVFFCIILFQTGTASYSAHRASTNLAYVWNNSQKDIVTGEFGKSTYTGLPGNQSDGLYWRVQEFDLLSLFNLNDFQSTGNTGGKLRRVTKFNNGTVTLKSEYKSNILDGEVKVTATSNLYIPSFMKSVVSDSITVSSTHTVTETPELIRTHNFSKYLWSEFGLDDVMGKAKESIKNFFGGS</sequence>
<accession>A0AB39HNN8</accession>
<gene>
    <name evidence="2" type="ORF">AB4Y30_14730</name>
</gene>
<keyword evidence="1" id="KW-0472">Membrane</keyword>
<reference evidence="2" key="1">
    <citation type="submission" date="2024-07" db="EMBL/GenBank/DDBJ databases">
        <title>Halotolerant mesophilic bacterium Ornithinibacillus sp. 4-3, sp. nov., isolated from soil.</title>
        <authorList>
            <person name="Sidarenka A.V."/>
            <person name="Guliayeva D.E."/>
            <person name="Leanovich S.I."/>
            <person name="Hileuskaya K.S."/>
            <person name="Akhremchuk A.E."/>
            <person name="Sikolenko M.A."/>
            <person name="Valentovich L.N."/>
        </authorList>
    </citation>
    <scope>NUCLEOTIDE SEQUENCE</scope>
    <source>
        <strain evidence="2">4-3</strain>
    </source>
</reference>
<feature type="transmembrane region" description="Helical" evidence="1">
    <location>
        <begin position="12"/>
        <end position="38"/>
    </location>
</feature>